<evidence type="ECO:0000313" key="4">
    <source>
        <dbReference type="EMBL" id="RUO62572.1"/>
    </source>
</evidence>
<dbReference type="GO" id="GO:0003677">
    <property type="term" value="F:DNA binding"/>
    <property type="evidence" value="ECO:0007669"/>
    <property type="project" value="InterPro"/>
</dbReference>
<keyword evidence="2" id="KW-0812">Transmembrane</keyword>
<dbReference type="InterPro" id="IPR025194">
    <property type="entry name" value="RodZ-like_C"/>
</dbReference>
<dbReference type="SUPFAM" id="SSF47413">
    <property type="entry name" value="lambda repressor-like DNA-binding domains"/>
    <property type="match status" value="1"/>
</dbReference>
<evidence type="ECO:0000313" key="5">
    <source>
        <dbReference type="Proteomes" id="UP000288259"/>
    </source>
</evidence>
<dbReference type="InterPro" id="IPR001387">
    <property type="entry name" value="Cro/C1-type_HTH"/>
</dbReference>
<keyword evidence="2" id="KW-0472">Membrane</keyword>
<feature type="region of interest" description="Disordered" evidence="1">
    <location>
        <begin position="154"/>
        <end position="261"/>
    </location>
</feature>
<reference evidence="5" key="1">
    <citation type="journal article" date="2018" name="Front. Microbiol.">
        <title>Genome-Based Analysis Reveals the Taxonomy and Diversity of the Family Idiomarinaceae.</title>
        <authorList>
            <person name="Liu Y."/>
            <person name="Lai Q."/>
            <person name="Shao Z."/>
        </authorList>
    </citation>
    <scope>NUCLEOTIDE SEQUENCE [LARGE SCALE GENOMIC DNA]</scope>
    <source>
        <strain evidence="5">CVS-6</strain>
    </source>
</reference>
<feature type="region of interest" description="Disordered" evidence="1">
    <location>
        <begin position="1"/>
        <end position="25"/>
    </location>
</feature>
<feature type="domain" description="HTH cro/C1-type" evidence="3">
    <location>
        <begin position="28"/>
        <end position="88"/>
    </location>
</feature>
<sequence length="366" mass="40199">MTSDKDLFNDEAPEQGAAQPTRTPGKLLTEARENKGLTQQQVADSLRLRLAVVQFIEADEYEKLSSPTFVRGYLRSMAKALEVSEEEIFAAYREHGYDVSQASNVKMQSFSRRKVRERNDSRLKWISYIIIISVLALVLIWWWQESGFSLTTITGSEDAPTEQEAQQQREASQNIPQVVRPEPQVTQRLTEAEARAAQISTEMTPAEAEPGIEPESLDVPEENIPGEIPADITPAEDPTEDPAQDPAENPTENPASGTGTTTPAAEAAEALVITANEANAPSTVTAAAEEQLVFAFNQACWVKVTDATGEEIAIGVKAEGYRMPLTGEPPFDIILCRPEAVTITYNGENVNLDSYVRDRSVTLTLD</sequence>
<organism evidence="4 5">
    <name type="scientific">Pseudidiomarina insulisalsae</name>
    <dbReference type="NCBI Taxonomy" id="575789"/>
    <lineage>
        <taxon>Bacteria</taxon>
        <taxon>Pseudomonadati</taxon>
        <taxon>Pseudomonadota</taxon>
        <taxon>Gammaproteobacteria</taxon>
        <taxon>Alteromonadales</taxon>
        <taxon>Idiomarinaceae</taxon>
        <taxon>Pseudidiomarina</taxon>
    </lineage>
</organism>
<keyword evidence="5" id="KW-1185">Reference proteome</keyword>
<gene>
    <name evidence="4" type="ORF">CWI71_03825</name>
</gene>
<dbReference type="AlphaFoldDB" id="A0A432YNV3"/>
<comment type="caution">
    <text evidence="4">The sequence shown here is derived from an EMBL/GenBank/DDBJ whole genome shotgun (WGS) entry which is preliminary data.</text>
</comment>
<keyword evidence="2" id="KW-1133">Transmembrane helix</keyword>
<dbReference type="Proteomes" id="UP000288259">
    <property type="component" value="Unassembled WGS sequence"/>
</dbReference>
<feature type="transmembrane region" description="Helical" evidence="2">
    <location>
        <begin position="123"/>
        <end position="143"/>
    </location>
</feature>
<dbReference type="CDD" id="cd00093">
    <property type="entry name" value="HTH_XRE"/>
    <property type="match status" value="1"/>
</dbReference>
<dbReference type="EMBL" id="PIPY01000003">
    <property type="protein sequence ID" value="RUO62572.1"/>
    <property type="molecule type" value="Genomic_DNA"/>
</dbReference>
<dbReference type="Pfam" id="PF13464">
    <property type="entry name" value="RodZ_C"/>
    <property type="match status" value="1"/>
</dbReference>
<feature type="compositionally biased region" description="Low complexity" evidence="1">
    <location>
        <begin position="162"/>
        <end position="173"/>
    </location>
</feature>
<dbReference type="InterPro" id="IPR050400">
    <property type="entry name" value="Bact_Cytoskel_RodZ"/>
</dbReference>
<feature type="compositionally biased region" description="Acidic residues" evidence="1">
    <location>
        <begin position="210"/>
        <end position="221"/>
    </location>
</feature>
<protein>
    <recommendedName>
        <fullName evidence="3">HTH cro/C1-type domain-containing protein</fullName>
    </recommendedName>
</protein>
<dbReference type="Pfam" id="PF13413">
    <property type="entry name" value="HTH_25"/>
    <property type="match status" value="1"/>
</dbReference>
<dbReference type="Gene3D" id="1.10.260.40">
    <property type="entry name" value="lambda repressor-like DNA-binding domains"/>
    <property type="match status" value="1"/>
</dbReference>
<accession>A0A432YNV3</accession>
<dbReference type="RefSeq" id="WP_126753936.1">
    <property type="nucleotide sequence ID" value="NZ_PIPY01000003.1"/>
</dbReference>
<dbReference type="PANTHER" id="PTHR34475:SF1">
    <property type="entry name" value="CYTOSKELETON PROTEIN RODZ"/>
    <property type="match status" value="1"/>
</dbReference>
<proteinExistence type="predicted"/>
<dbReference type="PANTHER" id="PTHR34475">
    <property type="match status" value="1"/>
</dbReference>
<evidence type="ECO:0000256" key="1">
    <source>
        <dbReference type="SAM" id="MobiDB-lite"/>
    </source>
</evidence>
<evidence type="ECO:0000259" key="3">
    <source>
        <dbReference type="PROSITE" id="PS50943"/>
    </source>
</evidence>
<dbReference type="InterPro" id="IPR010982">
    <property type="entry name" value="Lambda_DNA-bd_dom_sf"/>
</dbReference>
<evidence type="ECO:0000256" key="2">
    <source>
        <dbReference type="SAM" id="Phobius"/>
    </source>
</evidence>
<dbReference type="OrthoDB" id="9790252at2"/>
<dbReference type="PROSITE" id="PS50943">
    <property type="entry name" value="HTH_CROC1"/>
    <property type="match status" value="1"/>
</dbReference>
<dbReference type="SMART" id="SM00530">
    <property type="entry name" value="HTH_XRE"/>
    <property type="match status" value="1"/>
</dbReference>
<name>A0A432YNV3_9GAMM</name>